<proteinExistence type="predicted"/>
<dbReference type="AlphaFoldDB" id="A0A1N7GT97"/>
<dbReference type="STRING" id="1344003.SAMN05445060_3116"/>
<reference evidence="2 3" key="1">
    <citation type="submission" date="2017-01" db="EMBL/GenBank/DDBJ databases">
        <authorList>
            <person name="Mah S.A."/>
            <person name="Swanson W.J."/>
            <person name="Moy G.W."/>
            <person name="Vacquier V.D."/>
        </authorList>
    </citation>
    <scope>NUCLEOTIDE SEQUENCE [LARGE SCALE GENOMIC DNA]</scope>
    <source>
        <strain evidence="2 3">CPCC 203464</strain>
    </source>
</reference>
<dbReference type="RefSeq" id="WP_076481154.1">
    <property type="nucleotide sequence ID" value="NZ_FTNT01000009.1"/>
</dbReference>
<sequence length="129" mass="14136">MEILGSRVLLRSSDPKQLQAFYRESLGLAVAREYPGGIVFHAGAGFIEVPAHLPPDSDGIPGSGASLWLQVRDIADAARQLAEHDVPITRAARTEPWGLIEMHVQDPDGRTLIFVEIPGDHPLRTDTRH</sequence>
<keyword evidence="2" id="KW-0560">Oxidoreductase</keyword>
<evidence type="ECO:0000313" key="3">
    <source>
        <dbReference type="Proteomes" id="UP000186218"/>
    </source>
</evidence>
<dbReference type="GO" id="GO:0051213">
    <property type="term" value="F:dioxygenase activity"/>
    <property type="evidence" value="ECO:0007669"/>
    <property type="project" value="UniProtKB-KW"/>
</dbReference>
<dbReference type="InterPro" id="IPR037523">
    <property type="entry name" value="VOC_core"/>
</dbReference>
<evidence type="ECO:0000259" key="1">
    <source>
        <dbReference type="PROSITE" id="PS51819"/>
    </source>
</evidence>
<keyword evidence="3" id="KW-1185">Reference proteome</keyword>
<accession>A0A1N7GT97</accession>
<dbReference type="Proteomes" id="UP000186218">
    <property type="component" value="Unassembled WGS sequence"/>
</dbReference>
<dbReference type="InterPro" id="IPR004360">
    <property type="entry name" value="Glyas_Fos-R_dOase_dom"/>
</dbReference>
<organism evidence="2 3">
    <name type="scientific">Williamsia sterculiae</name>
    <dbReference type="NCBI Taxonomy" id="1344003"/>
    <lineage>
        <taxon>Bacteria</taxon>
        <taxon>Bacillati</taxon>
        <taxon>Actinomycetota</taxon>
        <taxon>Actinomycetes</taxon>
        <taxon>Mycobacteriales</taxon>
        <taxon>Nocardiaceae</taxon>
        <taxon>Williamsia</taxon>
    </lineage>
</organism>
<dbReference type="InterPro" id="IPR029068">
    <property type="entry name" value="Glyas_Bleomycin-R_OHBP_Dase"/>
</dbReference>
<dbReference type="Gene3D" id="3.10.180.10">
    <property type="entry name" value="2,3-Dihydroxybiphenyl 1,2-Dioxygenase, domain 1"/>
    <property type="match status" value="1"/>
</dbReference>
<dbReference type="PROSITE" id="PS51819">
    <property type="entry name" value="VOC"/>
    <property type="match status" value="1"/>
</dbReference>
<gene>
    <name evidence="2" type="ORF">SAMN05445060_3116</name>
</gene>
<name>A0A1N7GT97_9NOCA</name>
<protein>
    <submittedName>
        <fullName evidence="2">Glyoxalase/Bleomycin resistance protein/Dioxygenase superfamily protein</fullName>
    </submittedName>
</protein>
<feature type="domain" description="VOC" evidence="1">
    <location>
        <begin position="3"/>
        <end position="117"/>
    </location>
</feature>
<keyword evidence="2" id="KW-0223">Dioxygenase</keyword>
<dbReference type="SUPFAM" id="SSF54593">
    <property type="entry name" value="Glyoxalase/Bleomycin resistance protein/Dihydroxybiphenyl dioxygenase"/>
    <property type="match status" value="1"/>
</dbReference>
<evidence type="ECO:0000313" key="2">
    <source>
        <dbReference type="EMBL" id="SIS15811.1"/>
    </source>
</evidence>
<dbReference type="OrthoDB" id="3428042at2"/>
<dbReference type="Pfam" id="PF00903">
    <property type="entry name" value="Glyoxalase"/>
    <property type="match status" value="1"/>
</dbReference>
<dbReference type="EMBL" id="FTNT01000009">
    <property type="protein sequence ID" value="SIS15811.1"/>
    <property type="molecule type" value="Genomic_DNA"/>
</dbReference>